<evidence type="ECO:0000259" key="1">
    <source>
        <dbReference type="Pfam" id="PF06985"/>
    </source>
</evidence>
<protein>
    <recommendedName>
        <fullName evidence="1">Heterokaryon incompatibility domain-containing protein</fullName>
    </recommendedName>
</protein>
<evidence type="ECO:0000313" key="3">
    <source>
        <dbReference type="Proteomes" id="UP001172681"/>
    </source>
</evidence>
<dbReference type="Pfam" id="PF06985">
    <property type="entry name" value="HET"/>
    <property type="match status" value="1"/>
</dbReference>
<gene>
    <name evidence="2" type="ORF">H2204_014880</name>
</gene>
<proteinExistence type="predicted"/>
<reference evidence="2" key="1">
    <citation type="submission" date="2022-10" db="EMBL/GenBank/DDBJ databases">
        <title>Culturing micro-colonial fungi from biological soil crusts in the Mojave desert and describing Neophaeococcomyces mojavensis, and introducing the new genera and species Taxawa tesnikishii.</title>
        <authorList>
            <person name="Kurbessoian T."/>
            <person name="Stajich J.E."/>
        </authorList>
    </citation>
    <scope>NUCLEOTIDE SEQUENCE</scope>
    <source>
        <strain evidence="2">TK_35</strain>
    </source>
</reference>
<dbReference type="AlphaFoldDB" id="A0AA38XG16"/>
<dbReference type="PANTHER" id="PTHR33112">
    <property type="entry name" value="DOMAIN PROTEIN, PUTATIVE-RELATED"/>
    <property type="match status" value="1"/>
</dbReference>
<dbReference type="Proteomes" id="UP001172681">
    <property type="component" value="Unassembled WGS sequence"/>
</dbReference>
<sequence>MLCRNCSNVRFEWFEEVADARAYAENPDNVVFEECRKYRISSVEQKFYIHHADFQHLARSKDAGCYLCAALWFAFDEPSSDDERAAIDPVSAGEKSSLSLALLARADGSESSSISKTCPVVWRVFASRRADFASRMWFDLEDYFYVFCGNFCRMLRRVELPEGIVRCVLAFEERCANDQGAFARMTYRMYELWESKQLLEVDNSTQSSATIELAKLWYNNCLSNHSVCDALNLSTTAVPPLPKRVIDVREEGMEPVLYEPVDGETGEYICLSHCWGATKPLDVVRYTGSKNDRVTNNPIAYQLPQLATWPRTFRDAVDIARKFNVRYLWIDNTCIIQRDKDDWAMESQRMAQYFGNATFTLAAAWAPNDDVGIYHPRNPLLTYPLCLFEPSDVPPYKGYYVSLMGLDAIDKYEVIKAPLAMRAWVLQEEQLSRRILKYGARGIYWLCFCCSATPDNIMGSERTPYRHENFGNNRQLRMHIHPSRSSTSADAGRNPYLDLWYAQVQEFTSRNMKTKSDVLPALSSLAQAFAGYMKPNDQYAAGLWQSDLALGLLWSAEVSGTRRTTIPAGAVNFDPEGFSGPSWSWIFQCHKRIRLYFRGEILPGGRCDYRENTSLVGTKITRVEIEHQRLSAPYGEVKSGKLFVRAKLFSLLICATPHTLTDEDKWRRKMINDSSSKTSVHLLSMDKMPFPRLALRCVEGERGREFKGECDIDDTDGDLCLWLDPDAEVEAKFLPLIMYRVDPDGLRTAGLVLVPSGNKEDEFVRVGRAEVDIPNRCTLQRSTLPAREITIV</sequence>
<evidence type="ECO:0000313" key="2">
    <source>
        <dbReference type="EMBL" id="KAJ9612805.1"/>
    </source>
</evidence>
<dbReference type="InterPro" id="IPR010730">
    <property type="entry name" value="HET"/>
</dbReference>
<dbReference type="EMBL" id="JAPDRN010000206">
    <property type="protein sequence ID" value="KAJ9612805.1"/>
    <property type="molecule type" value="Genomic_DNA"/>
</dbReference>
<feature type="domain" description="Heterokaryon incompatibility" evidence="1">
    <location>
        <begin position="268"/>
        <end position="428"/>
    </location>
</feature>
<keyword evidence="3" id="KW-1185">Reference proteome</keyword>
<dbReference type="PANTHER" id="PTHR33112:SF16">
    <property type="entry name" value="HETEROKARYON INCOMPATIBILITY DOMAIN-CONTAINING PROTEIN"/>
    <property type="match status" value="1"/>
</dbReference>
<accession>A0AA38XG16</accession>
<name>A0AA38XG16_9EURO</name>
<organism evidence="2 3">
    <name type="scientific">Knufia peltigerae</name>
    <dbReference type="NCBI Taxonomy" id="1002370"/>
    <lineage>
        <taxon>Eukaryota</taxon>
        <taxon>Fungi</taxon>
        <taxon>Dikarya</taxon>
        <taxon>Ascomycota</taxon>
        <taxon>Pezizomycotina</taxon>
        <taxon>Eurotiomycetes</taxon>
        <taxon>Chaetothyriomycetidae</taxon>
        <taxon>Chaetothyriales</taxon>
        <taxon>Trichomeriaceae</taxon>
        <taxon>Knufia</taxon>
    </lineage>
</organism>
<comment type="caution">
    <text evidence="2">The sequence shown here is derived from an EMBL/GenBank/DDBJ whole genome shotgun (WGS) entry which is preliminary data.</text>
</comment>